<organism evidence="3 4">
    <name type="scientific">Petrolisthes cinctipes</name>
    <name type="common">Flat porcelain crab</name>
    <dbReference type="NCBI Taxonomy" id="88211"/>
    <lineage>
        <taxon>Eukaryota</taxon>
        <taxon>Metazoa</taxon>
        <taxon>Ecdysozoa</taxon>
        <taxon>Arthropoda</taxon>
        <taxon>Crustacea</taxon>
        <taxon>Multicrustacea</taxon>
        <taxon>Malacostraca</taxon>
        <taxon>Eumalacostraca</taxon>
        <taxon>Eucarida</taxon>
        <taxon>Decapoda</taxon>
        <taxon>Pleocyemata</taxon>
        <taxon>Anomura</taxon>
        <taxon>Galatheoidea</taxon>
        <taxon>Porcellanidae</taxon>
        <taxon>Petrolisthes</taxon>
    </lineage>
</organism>
<keyword evidence="1" id="KW-1015">Disulfide bond</keyword>
<comment type="caution">
    <text evidence="1">Lacks conserved residue(s) required for the propagation of feature annotation.</text>
</comment>
<dbReference type="EMBL" id="JAWQEG010002204">
    <property type="protein sequence ID" value="KAK3873625.1"/>
    <property type="molecule type" value="Genomic_DNA"/>
</dbReference>
<gene>
    <name evidence="3" type="ORF">Pcinc_021374</name>
</gene>
<protein>
    <recommendedName>
        <fullName evidence="2">EGF-like domain-containing protein</fullName>
    </recommendedName>
</protein>
<evidence type="ECO:0000313" key="3">
    <source>
        <dbReference type="EMBL" id="KAK3873625.1"/>
    </source>
</evidence>
<keyword evidence="1" id="KW-0245">EGF-like domain</keyword>
<dbReference type="AlphaFoldDB" id="A0AAE1KJX7"/>
<comment type="caution">
    <text evidence="3">The sequence shown here is derived from an EMBL/GenBank/DDBJ whole genome shotgun (WGS) entry which is preliminary data.</text>
</comment>
<evidence type="ECO:0000313" key="4">
    <source>
        <dbReference type="Proteomes" id="UP001286313"/>
    </source>
</evidence>
<evidence type="ECO:0000256" key="1">
    <source>
        <dbReference type="PROSITE-ProRule" id="PRU00076"/>
    </source>
</evidence>
<feature type="disulfide bond" evidence="1">
    <location>
        <begin position="66"/>
        <end position="83"/>
    </location>
</feature>
<dbReference type="Proteomes" id="UP001286313">
    <property type="component" value="Unassembled WGS sequence"/>
</dbReference>
<feature type="domain" description="EGF-like" evidence="2">
    <location>
        <begin position="57"/>
        <end position="95"/>
    </location>
</feature>
<keyword evidence="4" id="KW-1185">Reference proteome</keyword>
<reference evidence="3" key="1">
    <citation type="submission" date="2023-10" db="EMBL/GenBank/DDBJ databases">
        <title>Genome assemblies of two species of porcelain crab, Petrolisthes cinctipes and Petrolisthes manimaculis (Anomura: Porcellanidae).</title>
        <authorList>
            <person name="Angst P."/>
        </authorList>
    </citation>
    <scope>NUCLEOTIDE SEQUENCE</scope>
    <source>
        <strain evidence="3">PB745_01</strain>
        <tissue evidence="3">Gill</tissue>
    </source>
</reference>
<dbReference type="InterPro" id="IPR016187">
    <property type="entry name" value="CTDL_fold"/>
</dbReference>
<proteinExistence type="predicted"/>
<feature type="domain" description="EGF-like" evidence="2">
    <location>
        <begin position="12"/>
        <end position="53"/>
    </location>
</feature>
<feature type="disulfide bond" evidence="1">
    <location>
        <begin position="21"/>
        <end position="38"/>
    </location>
</feature>
<dbReference type="SUPFAM" id="SSF56436">
    <property type="entry name" value="C-type lectin-like"/>
    <property type="match status" value="1"/>
</dbReference>
<dbReference type="InterPro" id="IPR000742">
    <property type="entry name" value="EGF"/>
</dbReference>
<dbReference type="PROSITE" id="PS50026">
    <property type="entry name" value="EGF_3"/>
    <property type="match status" value="2"/>
</dbReference>
<dbReference type="Gene3D" id="2.10.25.10">
    <property type="entry name" value="Laminin"/>
    <property type="match status" value="1"/>
</dbReference>
<name>A0AAE1KJX7_PETCI</name>
<accession>A0AAE1KJX7</accession>
<sequence length="178" mass="19558">MFNHLIGSGGIYGDPCASNPCTLGLSCYLDKSPPYYTCGICPPGYHGDGDICVKVDREHVCDLNPCLHGKSCLPTSIPPYFTCSEGPSLPGEDCSSSSTTTMTPDTTTSIPEEPTFVHEGVKYYMPRGVERNWTAARDWCQDKGHILASPQRNYKTFLEEVKGFLSGNILNMDLYSLR</sequence>
<evidence type="ECO:0000259" key="2">
    <source>
        <dbReference type="PROSITE" id="PS50026"/>
    </source>
</evidence>